<dbReference type="InterPro" id="IPR011709">
    <property type="entry name" value="DEAD-box_helicase_OB_fold"/>
</dbReference>
<dbReference type="GO" id="GO:0004386">
    <property type="term" value="F:helicase activity"/>
    <property type="evidence" value="ECO:0007669"/>
    <property type="project" value="UniProtKB-KW"/>
</dbReference>
<evidence type="ECO:0000256" key="4">
    <source>
        <dbReference type="ARBA" id="ARBA00022840"/>
    </source>
</evidence>
<evidence type="ECO:0000259" key="8">
    <source>
        <dbReference type="PROSITE" id="PS51194"/>
    </source>
</evidence>
<dbReference type="SUPFAM" id="SSF52540">
    <property type="entry name" value="P-loop containing nucleoside triphosphate hydrolases"/>
    <property type="match status" value="1"/>
</dbReference>
<dbReference type="Pfam" id="PF00270">
    <property type="entry name" value="DEAD"/>
    <property type="match status" value="1"/>
</dbReference>
<organism evidence="9 10">
    <name type="scientific">Acanthamoeba castellanii (strain ATCC 30010 / Neff)</name>
    <dbReference type="NCBI Taxonomy" id="1257118"/>
    <lineage>
        <taxon>Eukaryota</taxon>
        <taxon>Amoebozoa</taxon>
        <taxon>Discosea</taxon>
        <taxon>Longamoebia</taxon>
        <taxon>Centramoebida</taxon>
        <taxon>Acanthamoebidae</taxon>
        <taxon>Acanthamoeba</taxon>
    </lineage>
</organism>
<feature type="coiled-coil region" evidence="5">
    <location>
        <begin position="1196"/>
        <end position="1227"/>
    </location>
</feature>
<accession>L8GG25</accession>
<dbReference type="GeneID" id="14911947"/>
<feature type="region of interest" description="Disordered" evidence="6">
    <location>
        <begin position="1291"/>
        <end position="1329"/>
    </location>
</feature>
<dbReference type="InterPro" id="IPR014001">
    <property type="entry name" value="Helicase_ATP-bd"/>
</dbReference>
<proteinExistence type="predicted"/>
<dbReference type="GO" id="GO:0003723">
    <property type="term" value="F:RNA binding"/>
    <property type="evidence" value="ECO:0007669"/>
    <property type="project" value="TreeGrafter"/>
</dbReference>
<keyword evidence="2" id="KW-0378">Hydrolase</keyword>
<dbReference type="Gene3D" id="3.40.50.300">
    <property type="entry name" value="P-loop containing nucleotide triphosphate hydrolases"/>
    <property type="match status" value="2"/>
</dbReference>
<keyword evidence="4" id="KW-0067">ATP-binding</keyword>
<dbReference type="VEuPathDB" id="AmoebaDB:ACA1_260780"/>
<dbReference type="GO" id="GO:0016787">
    <property type="term" value="F:hydrolase activity"/>
    <property type="evidence" value="ECO:0007669"/>
    <property type="project" value="UniProtKB-KW"/>
</dbReference>
<dbReference type="Pfam" id="PF24485">
    <property type="entry name" value="zf-C2H2_DHX34"/>
    <property type="match status" value="1"/>
</dbReference>
<dbReference type="Pfam" id="PF21010">
    <property type="entry name" value="HA2_C"/>
    <property type="match status" value="1"/>
</dbReference>
<dbReference type="SMART" id="SM00847">
    <property type="entry name" value="HA2"/>
    <property type="match status" value="1"/>
</dbReference>
<dbReference type="OrthoDB" id="10253254at2759"/>
<sequence length="1355" mass="152864">MEAEDGRRHKRRRSRSPSPRERSGGSSRRRSRDREDHRHGGSRRSGRRGEDVRSTSRDDERHHRGDWHRRDHERPKAEEREPKRHRRAEEAVHAATDENSKVAAAQTEDDESRWNRAWDELLFSPRDLYPKGSQAYHDFREFYRKYRQFSKRERSAKEQRPKEEDRDRASAEQENALGLPTPYDQRYRVNFAVLSAKGPVMIKDEEFQEVKKALHLYEDFRQKEKFAKTLKIQSERAGLPIAQYRQEIIDAVRNHQITLVAGDTGCGKSTQVCQYLLSGGMRKIGCTQPRRIAAMSLCKRVAFETLNEYGSRIAYQIRFESSKTLATDVVFLTEGVLLRQLASDPLLMDYDVLIMDEVHERHIHADFLLGLLRELIAKRPELKLVLMSATINLELFSEAFPGAPVIRVPGRMYPVEVEFVPLPEDQLLYKDLAKPASAADAEATAAAPDVARPLPKAGGPLNPKPYLAIMQRIDEQFPQEERGDLLIFVSGMSDIMCLAEEMRGYAATTRRWIILPLHSALSVEDQEKVFDPVEEGVRKCIISTNIAETAITINGIRFVIDSGKVKEMGYDAETKMSSLQSFWISRASAEQRKGRAGRTGPGVCYRLYSQEIYAHLLAYSIPEIQRIPLESIILQMIAMGVRDPREFQYIERPSDDKLEASLFNLQQHQAVTGCRDGTYRLTPLGGMLAQLPVDIPVGKMLVLGSLFRILDPVLTMAAALTVQSPFVTRGNFDSTARHEFDSPHGDAFTLLNLFDQWIKVKTSKPRSSRSWCRAHSVEEQRMYEIAKLKGQFKDILLDNGLLASRADEDDDESGSDPRGFGQPSQRDRRRDIARKRRQLRLLQRERESSRKKRVLRFDDELAGQQQPPPADADSDAQQPPSQGQPQPGDSKNAKKADGAAAEEERDDETEVDIRELDFMLTHDLDQLSRDSARELSLHDINLLKVILASGLYPNIAVADELNSVRRDSDQLFHTRWKEFVILHPTSVFGSEAKQITLTDLLAYVSLLETNKPYAVNVTRCPALHTLLLFANTIDTTADCSRLAVDNWLEIELSSSKTGERLLLVIHQLRLLLQNFLHRKLASKRQRRRGRSGGGGGDNDGGTGEVREGEEEEIVPDELRDTLLAAAADEQQAAALPPPPNAPPTIVRIHRESRDHTIACDEDQLSGKLAEFLDTAISFKMGRIKPSEFHAMFFTVASKATEDQAQAANQAKDAMEELEAIRAREHADFESTKGGWRVNAYLRFGSLRQHKTIAAGFTGSHLRKHWKCETCGGSFIFALEDIAAHQAECGNKKGKEKADDDDDDNSAPKPAAATTDASGSGGGGLKESDSGWLCPVCQKRYDLTPIQILKHKKTHT</sequence>
<dbReference type="PROSITE" id="PS51192">
    <property type="entry name" value="HELICASE_ATP_BIND_1"/>
    <property type="match status" value="1"/>
</dbReference>
<evidence type="ECO:0000256" key="3">
    <source>
        <dbReference type="ARBA" id="ARBA00022806"/>
    </source>
</evidence>
<evidence type="ECO:0000313" key="10">
    <source>
        <dbReference type="Proteomes" id="UP000011083"/>
    </source>
</evidence>
<dbReference type="FunFam" id="3.40.50.300:FF:000725">
    <property type="entry name" value="probable ATP-dependent RNA helicase DHX34"/>
    <property type="match status" value="1"/>
</dbReference>
<feature type="domain" description="Helicase C-terminal" evidence="8">
    <location>
        <begin position="472"/>
        <end position="640"/>
    </location>
</feature>
<feature type="compositionally biased region" description="Acidic residues" evidence="6">
    <location>
        <begin position="900"/>
        <end position="910"/>
    </location>
</feature>
<dbReference type="KEGG" id="acan:ACA1_260780"/>
<dbReference type="STRING" id="1257118.L8GG25"/>
<evidence type="ECO:0000256" key="5">
    <source>
        <dbReference type="SAM" id="Coils"/>
    </source>
</evidence>
<dbReference type="FunFam" id="3.40.50.300:FF:004714">
    <property type="entry name" value="DEAD/DEAH box helicase"/>
    <property type="match status" value="1"/>
</dbReference>
<feature type="region of interest" description="Disordered" evidence="6">
    <location>
        <begin position="1"/>
        <end position="112"/>
    </location>
</feature>
<reference evidence="9 10" key="1">
    <citation type="journal article" date="2013" name="Genome Biol.">
        <title>Genome of Acanthamoeba castellanii highlights extensive lateral gene transfer and early evolution of tyrosine kinase signaling.</title>
        <authorList>
            <person name="Clarke M."/>
            <person name="Lohan A.J."/>
            <person name="Liu B."/>
            <person name="Lagkouvardos I."/>
            <person name="Roy S."/>
            <person name="Zafar N."/>
            <person name="Bertelli C."/>
            <person name="Schilde C."/>
            <person name="Kianianmomeni A."/>
            <person name="Burglin T.R."/>
            <person name="Frech C."/>
            <person name="Turcotte B."/>
            <person name="Kopec K.O."/>
            <person name="Synnott J.M."/>
            <person name="Choo C."/>
            <person name="Paponov I."/>
            <person name="Finkler A."/>
            <person name="Soon Heng Tan C."/>
            <person name="Hutchins A.P."/>
            <person name="Weinmeier T."/>
            <person name="Rattei T."/>
            <person name="Chu J.S."/>
            <person name="Gimenez G."/>
            <person name="Irimia M."/>
            <person name="Rigden D.J."/>
            <person name="Fitzpatrick D.A."/>
            <person name="Lorenzo-Morales J."/>
            <person name="Bateman A."/>
            <person name="Chiu C.H."/>
            <person name="Tang P."/>
            <person name="Hegemann P."/>
            <person name="Fromm H."/>
            <person name="Raoult D."/>
            <person name="Greub G."/>
            <person name="Miranda-Saavedra D."/>
            <person name="Chen N."/>
            <person name="Nash P."/>
            <person name="Ginger M.L."/>
            <person name="Horn M."/>
            <person name="Schaap P."/>
            <person name="Caler L."/>
            <person name="Loftus B."/>
        </authorList>
    </citation>
    <scope>NUCLEOTIDE SEQUENCE [LARGE SCALE GENOMIC DNA]</scope>
    <source>
        <strain evidence="9 10">Neff</strain>
    </source>
</reference>
<keyword evidence="5" id="KW-0175">Coiled coil</keyword>
<feature type="region of interest" description="Disordered" evidence="6">
    <location>
        <begin position="806"/>
        <end position="912"/>
    </location>
</feature>
<dbReference type="GO" id="GO:0005524">
    <property type="term" value="F:ATP binding"/>
    <property type="evidence" value="ECO:0007669"/>
    <property type="project" value="UniProtKB-KW"/>
</dbReference>
<gene>
    <name evidence="9" type="ORF">ACA1_260780</name>
</gene>
<feature type="region of interest" description="Disordered" evidence="6">
    <location>
        <begin position="150"/>
        <end position="179"/>
    </location>
</feature>
<dbReference type="PROSITE" id="PS51194">
    <property type="entry name" value="HELICASE_CTER"/>
    <property type="match status" value="1"/>
</dbReference>
<dbReference type="PANTHER" id="PTHR18934">
    <property type="entry name" value="ATP-DEPENDENT RNA HELICASE"/>
    <property type="match status" value="1"/>
</dbReference>
<keyword evidence="10" id="KW-1185">Reference proteome</keyword>
<dbReference type="InterPro" id="IPR056382">
    <property type="entry name" value="DHX34_Znf-C2H2"/>
</dbReference>
<dbReference type="Proteomes" id="UP000011083">
    <property type="component" value="Unassembled WGS sequence"/>
</dbReference>
<dbReference type="CDD" id="cd17979">
    <property type="entry name" value="DEXHc_DHX34"/>
    <property type="match status" value="1"/>
</dbReference>
<name>L8GG25_ACACF</name>
<dbReference type="OMA" id="HAATDEN"/>
<dbReference type="InterPro" id="IPR027417">
    <property type="entry name" value="P-loop_NTPase"/>
</dbReference>
<dbReference type="Gene3D" id="1.20.120.1080">
    <property type="match status" value="1"/>
</dbReference>
<feature type="compositionally biased region" description="Basic and acidic residues" evidence="6">
    <location>
        <begin position="150"/>
        <end position="171"/>
    </location>
</feature>
<evidence type="ECO:0000256" key="1">
    <source>
        <dbReference type="ARBA" id="ARBA00022741"/>
    </source>
</evidence>
<feature type="compositionally biased region" description="Low complexity" evidence="6">
    <location>
        <begin position="875"/>
        <end position="890"/>
    </location>
</feature>
<dbReference type="Pfam" id="PF07717">
    <property type="entry name" value="OB_NTP_bind"/>
    <property type="match status" value="1"/>
</dbReference>
<feature type="compositionally biased region" description="Basic and acidic residues" evidence="6">
    <location>
        <begin position="47"/>
        <end position="100"/>
    </location>
</feature>
<feature type="region of interest" description="Disordered" evidence="6">
    <location>
        <begin position="1083"/>
        <end position="1113"/>
    </location>
</feature>
<protein>
    <submittedName>
        <fullName evidence="9">Helicase conserved Cterminal domain containing protein</fullName>
    </submittedName>
</protein>
<evidence type="ECO:0000259" key="7">
    <source>
        <dbReference type="PROSITE" id="PS51192"/>
    </source>
</evidence>
<dbReference type="PANTHER" id="PTHR18934:SF221">
    <property type="entry name" value="ATP-DEPENDENT RNA HELICASE DHX34-RELATED"/>
    <property type="match status" value="1"/>
</dbReference>
<dbReference type="InterPro" id="IPR007502">
    <property type="entry name" value="Helicase-assoc_dom"/>
</dbReference>
<feature type="compositionally biased region" description="Low complexity" evidence="6">
    <location>
        <begin position="1306"/>
        <end position="1317"/>
    </location>
</feature>
<keyword evidence="3 9" id="KW-0347">Helicase</keyword>
<evidence type="ECO:0000256" key="6">
    <source>
        <dbReference type="SAM" id="MobiDB-lite"/>
    </source>
</evidence>
<dbReference type="EMBL" id="KB008148">
    <property type="protein sequence ID" value="ELR11673.1"/>
    <property type="molecule type" value="Genomic_DNA"/>
</dbReference>
<feature type="compositionally biased region" description="Gly residues" evidence="6">
    <location>
        <begin position="1091"/>
        <end position="1103"/>
    </location>
</feature>
<dbReference type="CDD" id="cd18791">
    <property type="entry name" value="SF2_C_RHA"/>
    <property type="match status" value="1"/>
</dbReference>
<keyword evidence="1" id="KW-0547">Nucleotide-binding</keyword>
<dbReference type="SMART" id="SM00490">
    <property type="entry name" value="HELICc"/>
    <property type="match status" value="1"/>
</dbReference>
<dbReference type="SMART" id="SM00487">
    <property type="entry name" value="DEXDc"/>
    <property type="match status" value="1"/>
</dbReference>
<dbReference type="InterPro" id="IPR001650">
    <property type="entry name" value="Helicase_C-like"/>
</dbReference>
<dbReference type="RefSeq" id="XP_004333686.1">
    <property type="nucleotide sequence ID" value="XM_004333638.1"/>
</dbReference>
<dbReference type="Pfam" id="PF00271">
    <property type="entry name" value="Helicase_C"/>
    <property type="match status" value="1"/>
</dbReference>
<evidence type="ECO:0000256" key="2">
    <source>
        <dbReference type="ARBA" id="ARBA00022801"/>
    </source>
</evidence>
<feature type="domain" description="Helicase ATP-binding" evidence="7">
    <location>
        <begin position="249"/>
        <end position="409"/>
    </location>
</feature>
<evidence type="ECO:0000313" key="9">
    <source>
        <dbReference type="EMBL" id="ELR11673.1"/>
    </source>
</evidence>
<dbReference type="InterPro" id="IPR011545">
    <property type="entry name" value="DEAD/DEAH_box_helicase_dom"/>
</dbReference>